<evidence type="ECO:0000313" key="1">
    <source>
        <dbReference type="EMBL" id="KWS05494.1"/>
    </source>
</evidence>
<comment type="caution">
    <text evidence="1">The sequence shown here is derived from an EMBL/GenBank/DDBJ whole genome shotgun (WGS) entry which is preliminary data.</text>
</comment>
<dbReference type="Proteomes" id="UP000023435">
    <property type="component" value="Unassembled WGS sequence"/>
</dbReference>
<organism evidence="1 2">
    <name type="scientific">Lysobacter capsici AZ78</name>
    <dbReference type="NCBI Taxonomy" id="1444315"/>
    <lineage>
        <taxon>Bacteria</taxon>
        <taxon>Pseudomonadati</taxon>
        <taxon>Pseudomonadota</taxon>
        <taxon>Gammaproteobacteria</taxon>
        <taxon>Lysobacterales</taxon>
        <taxon>Lysobacteraceae</taxon>
        <taxon>Lysobacter</taxon>
    </lineage>
</organism>
<keyword evidence="2" id="KW-1185">Reference proteome</keyword>
<name>A0A108UAD8_9GAMM</name>
<dbReference type="AlphaFoldDB" id="A0A108UAD8"/>
<proteinExistence type="predicted"/>
<evidence type="ECO:0000313" key="2">
    <source>
        <dbReference type="Proteomes" id="UP000023435"/>
    </source>
</evidence>
<accession>A0A108UAD8</accession>
<reference evidence="1 2" key="1">
    <citation type="journal article" date="2014" name="Genome Announc.">
        <title>Draft Genome Sequence of Lysobacter capsici AZ78, a Bacterium Antagonistic to Plant-Pathogenic Oomycetes.</title>
        <authorList>
            <person name="Puopolo G."/>
            <person name="Sonego P."/>
            <person name="Engelen K."/>
            <person name="Pertot I."/>
        </authorList>
    </citation>
    <scope>NUCLEOTIDE SEQUENCE [LARGE SCALE GENOMIC DNA]</scope>
    <source>
        <strain evidence="1 2">AZ78</strain>
    </source>
</reference>
<sequence>MLARAKGCAIVWAPRLRLVSATDLGAYLVGTVLARVDEASEVI</sequence>
<protein>
    <submittedName>
        <fullName evidence="1">Uncharacterized protein</fullName>
    </submittedName>
</protein>
<gene>
    <name evidence="1" type="ORF">AZ78_3046</name>
</gene>
<dbReference type="EMBL" id="JAJA02000001">
    <property type="protein sequence ID" value="KWS05494.1"/>
    <property type="molecule type" value="Genomic_DNA"/>
</dbReference>